<dbReference type="GO" id="GO:0005840">
    <property type="term" value="C:ribosome"/>
    <property type="evidence" value="ECO:0007669"/>
    <property type="project" value="UniProtKB-KW"/>
</dbReference>
<gene>
    <name evidence="6" type="primary">rplW</name>
    <name evidence="7" type="ORF">A2V91_02225</name>
</gene>
<dbReference type="Proteomes" id="UP000179334">
    <property type="component" value="Unassembled WGS sequence"/>
</dbReference>
<sequence>MAPVNQEKLFQVILAPHVSEKGTRAAEKHRQFVFEVRPDATKPMIKQAVEMIFSVQVEAVTVTNVKGKRKGGRNAGRRQDWKKAYVSLKPGQDIDFMGSK</sequence>
<dbReference type="GO" id="GO:0006412">
    <property type="term" value="P:translation"/>
    <property type="evidence" value="ECO:0007669"/>
    <property type="project" value="UniProtKB-UniRule"/>
</dbReference>
<dbReference type="GO" id="GO:0003735">
    <property type="term" value="F:structural constituent of ribosome"/>
    <property type="evidence" value="ECO:0007669"/>
    <property type="project" value="InterPro"/>
</dbReference>
<dbReference type="HAMAP" id="MF_01369_B">
    <property type="entry name" value="Ribosomal_uL23_B"/>
    <property type="match status" value="1"/>
</dbReference>
<dbReference type="GO" id="GO:1990904">
    <property type="term" value="C:ribonucleoprotein complex"/>
    <property type="evidence" value="ECO:0007669"/>
    <property type="project" value="UniProtKB-KW"/>
</dbReference>
<dbReference type="SUPFAM" id="SSF54189">
    <property type="entry name" value="Ribosomal proteins S24e, L23 and L15e"/>
    <property type="match status" value="1"/>
</dbReference>
<evidence type="ECO:0000256" key="2">
    <source>
        <dbReference type="ARBA" id="ARBA00022730"/>
    </source>
</evidence>
<reference evidence="7 8" key="1">
    <citation type="journal article" date="2016" name="Nat. Commun.">
        <title>Thousands of microbial genomes shed light on interconnected biogeochemical processes in an aquifer system.</title>
        <authorList>
            <person name="Anantharaman K."/>
            <person name="Brown C.T."/>
            <person name="Hug L.A."/>
            <person name="Sharon I."/>
            <person name="Castelle C.J."/>
            <person name="Probst A.J."/>
            <person name="Thomas B.C."/>
            <person name="Singh A."/>
            <person name="Wilkins M.J."/>
            <person name="Karaoz U."/>
            <person name="Brodie E.L."/>
            <person name="Williams K.H."/>
            <person name="Hubbard S.S."/>
            <person name="Banfield J.F."/>
        </authorList>
    </citation>
    <scope>NUCLEOTIDE SEQUENCE [LARGE SCALE GENOMIC DNA]</scope>
</reference>
<evidence type="ECO:0000256" key="4">
    <source>
        <dbReference type="ARBA" id="ARBA00022980"/>
    </source>
</evidence>
<keyword evidence="4 6" id="KW-0689">Ribosomal protein</keyword>
<evidence type="ECO:0000256" key="3">
    <source>
        <dbReference type="ARBA" id="ARBA00022884"/>
    </source>
</evidence>
<dbReference type="AlphaFoldDB" id="A0A1F6T7I7"/>
<keyword evidence="2 6" id="KW-0699">rRNA-binding</keyword>
<dbReference type="PANTHER" id="PTHR11620">
    <property type="entry name" value="60S RIBOSOMAL PROTEIN L23A"/>
    <property type="match status" value="1"/>
</dbReference>
<evidence type="ECO:0000256" key="5">
    <source>
        <dbReference type="ARBA" id="ARBA00023274"/>
    </source>
</evidence>
<dbReference type="Gene3D" id="3.30.70.330">
    <property type="match status" value="1"/>
</dbReference>
<comment type="caution">
    <text evidence="7">The sequence shown here is derived from an EMBL/GenBank/DDBJ whole genome shotgun (WGS) entry which is preliminary data.</text>
</comment>
<dbReference type="GO" id="GO:0019843">
    <property type="term" value="F:rRNA binding"/>
    <property type="evidence" value="ECO:0007669"/>
    <property type="project" value="UniProtKB-UniRule"/>
</dbReference>
<dbReference type="Pfam" id="PF00276">
    <property type="entry name" value="Ribosomal_L23"/>
    <property type="match status" value="1"/>
</dbReference>
<dbReference type="FunFam" id="3.30.70.330:FF:000001">
    <property type="entry name" value="50S ribosomal protein L23"/>
    <property type="match status" value="1"/>
</dbReference>
<dbReference type="InterPro" id="IPR012678">
    <property type="entry name" value="Ribosomal_uL23/eL15/eS24_sf"/>
</dbReference>
<keyword evidence="5 6" id="KW-0687">Ribonucleoprotein</keyword>
<dbReference type="InterPro" id="IPR012677">
    <property type="entry name" value="Nucleotide-bd_a/b_plait_sf"/>
</dbReference>
<comment type="similarity">
    <text evidence="1 6">Belongs to the universal ribosomal protein uL23 family.</text>
</comment>
<comment type="subunit">
    <text evidence="6">Part of the 50S ribosomal subunit. Contacts protein L29, and trigger factor when it is bound to the ribosome.</text>
</comment>
<comment type="function">
    <text evidence="6">One of the early assembly proteins it binds 23S rRNA. One of the proteins that surrounds the polypeptide exit tunnel on the outside of the ribosome. Forms the main docking site for trigger factor binding to the ribosome.</text>
</comment>
<organism evidence="7 8">
    <name type="scientific">Candidatus Muproteobacteria bacterium RBG_16_64_10</name>
    <dbReference type="NCBI Taxonomy" id="1817757"/>
    <lineage>
        <taxon>Bacteria</taxon>
        <taxon>Pseudomonadati</taxon>
        <taxon>Pseudomonadota</taxon>
        <taxon>Candidatus Muproteobacteria</taxon>
    </lineage>
</organism>
<accession>A0A1F6T7I7</accession>
<evidence type="ECO:0000313" key="8">
    <source>
        <dbReference type="Proteomes" id="UP000179334"/>
    </source>
</evidence>
<name>A0A1F6T7I7_9PROT</name>
<proteinExistence type="inferred from homology"/>
<evidence type="ECO:0000256" key="1">
    <source>
        <dbReference type="ARBA" id="ARBA00006700"/>
    </source>
</evidence>
<evidence type="ECO:0000313" key="7">
    <source>
        <dbReference type="EMBL" id="OGI41084.1"/>
    </source>
</evidence>
<evidence type="ECO:0000256" key="6">
    <source>
        <dbReference type="HAMAP-Rule" id="MF_01369"/>
    </source>
</evidence>
<protein>
    <recommendedName>
        <fullName evidence="6">Large ribosomal subunit protein uL23</fullName>
    </recommendedName>
</protein>
<dbReference type="InterPro" id="IPR013025">
    <property type="entry name" value="Ribosomal_uL23-like"/>
</dbReference>
<dbReference type="NCBIfam" id="NF004359">
    <property type="entry name" value="PRK05738.1-3"/>
    <property type="match status" value="1"/>
</dbReference>
<dbReference type="NCBIfam" id="NF004363">
    <property type="entry name" value="PRK05738.2-4"/>
    <property type="match status" value="1"/>
</dbReference>
<keyword evidence="3 6" id="KW-0694">RNA-binding</keyword>
<dbReference type="EMBL" id="MFSR01000004">
    <property type="protein sequence ID" value="OGI41084.1"/>
    <property type="molecule type" value="Genomic_DNA"/>
</dbReference>